<dbReference type="InterPro" id="IPR036259">
    <property type="entry name" value="MFS_trans_sf"/>
</dbReference>
<feature type="domain" description="Major facilitator superfamily (MFS) profile" evidence="4">
    <location>
        <begin position="31"/>
        <end position="484"/>
    </location>
</feature>
<dbReference type="GO" id="GO:0022857">
    <property type="term" value="F:transmembrane transporter activity"/>
    <property type="evidence" value="ECO:0007669"/>
    <property type="project" value="InterPro"/>
</dbReference>
<feature type="transmembrane region" description="Helical" evidence="3">
    <location>
        <begin position="462"/>
        <end position="484"/>
    </location>
</feature>
<feature type="transmembrane region" description="Helical" evidence="3">
    <location>
        <begin position="429"/>
        <end position="450"/>
    </location>
</feature>
<dbReference type="GO" id="GO:0016020">
    <property type="term" value="C:membrane"/>
    <property type="evidence" value="ECO:0007669"/>
    <property type="project" value="UniProtKB-SubCell"/>
</dbReference>
<feature type="transmembrane region" description="Helical" evidence="3">
    <location>
        <begin position="171"/>
        <end position="190"/>
    </location>
</feature>
<keyword evidence="3" id="KW-0812">Transmembrane</keyword>
<keyword evidence="6" id="KW-1185">Reference proteome</keyword>
<name>A0AAD5UHH7_9FUNG</name>
<accession>A0AAD5UHH7</accession>
<gene>
    <name evidence="5" type="ORF">HK103_003748</name>
</gene>
<dbReference type="Pfam" id="PF07690">
    <property type="entry name" value="MFS_1"/>
    <property type="match status" value="1"/>
</dbReference>
<feature type="transmembrane region" description="Helical" evidence="3">
    <location>
        <begin position="105"/>
        <end position="125"/>
    </location>
</feature>
<feature type="region of interest" description="Disordered" evidence="2">
    <location>
        <begin position="236"/>
        <end position="256"/>
    </location>
</feature>
<dbReference type="PANTHER" id="PTHR23524:SF1">
    <property type="entry name" value="MRH DOMAIN-CONTAINING PROTEIN-RELATED"/>
    <property type="match status" value="1"/>
</dbReference>
<dbReference type="PANTHER" id="PTHR23524">
    <property type="entry name" value="TRANSPORTER, PUTATIVE (AFU_ORTHOLOGUE AFUA_8G04850)-RELATED"/>
    <property type="match status" value="1"/>
</dbReference>
<feature type="transmembrane region" description="Helical" evidence="3">
    <location>
        <begin position="364"/>
        <end position="384"/>
    </location>
</feature>
<evidence type="ECO:0000313" key="5">
    <source>
        <dbReference type="EMBL" id="KAJ3258267.1"/>
    </source>
</evidence>
<dbReference type="InterPro" id="IPR020846">
    <property type="entry name" value="MFS_dom"/>
</dbReference>
<evidence type="ECO:0000256" key="3">
    <source>
        <dbReference type="SAM" id="Phobius"/>
    </source>
</evidence>
<feature type="transmembrane region" description="Helical" evidence="3">
    <location>
        <begin position="339"/>
        <end position="358"/>
    </location>
</feature>
<dbReference type="Proteomes" id="UP001210925">
    <property type="component" value="Unassembled WGS sequence"/>
</dbReference>
<dbReference type="AlphaFoldDB" id="A0AAD5UHH7"/>
<evidence type="ECO:0000313" key="6">
    <source>
        <dbReference type="Proteomes" id="UP001210925"/>
    </source>
</evidence>
<feature type="transmembrane region" description="Helical" evidence="3">
    <location>
        <begin position="37"/>
        <end position="54"/>
    </location>
</feature>
<sequence length="506" mass="54428">MDGQVVILQETTEKSNNRLGFWKFSVGLRHSYTSLQIWIYLLGVAMTIALFVFLNSTQGFVLKEILNYPTDNLGYASGSLVFYDELLSLFMVAVWGILSDLVDRFSIFGLGFLFSALGLGVFTYASNLYPQLLLFRLVFAIGGSACSAMLTAILSDVVLEQDRGKLSGITGLMSGAGALLGVFLFLPLPAKFGDGPDAIHKSYLIVAGVAIFIATLLFAVSIARYYQDKPLPLQSDLTGQHSDSGSSNEGLDSEERLLPTNGTVGKLWDSISLGFSASKNPNILMGHLASFLARGDSLSLTLFIPLWVYQYYLVNGLCNTNTSPENADKDTCNEAYIKASILSGVAQTFALVGAPIFGYLSDKIYRPFALLFASVLAAIGYLLLSLQQNPIAGINFLFLFLVGFGEIGLIIVSLGLVTHTSVPNGSKGSVAGIASFSGALGILVISKLGGYLFDSWFPGAPFLLLAILHFVFIALSLIIIASQVSANGGWSLSTFTKLRNDFQLIE</sequence>
<feature type="compositionally biased region" description="Polar residues" evidence="2">
    <location>
        <begin position="236"/>
        <end position="250"/>
    </location>
</feature>
<proteinExistence type="predicted"/>
<comment type="caution">
    <text evidence="5">The sequence shown here is derived from an EMBL/GenBank/DDBJ whole genome shotgun (WGS) entry which is preliminary data.</text>
</comment>
<protein>
    <recommendedName>
        <fullName evidence="4">Major facilitator superfamily (MFS) profile domain-containing protein</fullName>
    </recommendedName>
</protein>
<keyword evidence="3" id="KW-1133">Transmembrane helix</keyword>
<keyword evidence="3" id="KW-0472">Membrane</keyword>
<feature type="transmembrane region" description="Helical" evidence="3">
    <location>
        <begin position="74"/>
        <end position="98"/>
    </location>
</feature>
<feature type="transmembrane region" description="Helical" evidence="3">
    <location>
        <begin position="202"/>
        <end position="226"/>
    </location>
</feature>
<feature type="transmembrane region" description="Helical" evidence="3">
    <location>
        <begin position="137"/>
        <end position="159"/>
    </location>
</feature>
<evidence type="ECO:0000259" key="4">
    <source>
        <dbReference type="PROSITE" id="PS50850"/>
    </source>
</evidence>
<dbReference type="SUPFAM" id="SSF103473">
    <property type="entry name" value="MFS general substrate transporter"/>
    <property type="match status" value="1"/>
</dbReference>
<evidence type="ECO:0000256" key="1">
    <source>
        <dbReference type="ARBA" id="ARBA00004141"/>
    </source>
</evidence>
<dbReference type="Gene3D" id="1.20.1250.20">
    <property type="entry name" value="MFS general substrate transporter like domains"/>
    <property type="match status" value="2"/>
</dbReference>
<evidence type="ECO:0000256" key="2">
    <source>
        <dbReference type="SAM" id="MobiDB-lite"/>
    </source>
</evidence>
<dbReference type="InterPro" id="IPR011701">
    <property type="entry name" value="MFS"/>
</dbReference>
<dbReference type="PROSITE" id="PS50850">
    <property type="entry name" value="MFS"/>
    <property type="match status" value="1"/>
</dbReference>
<reference evidence="5" key="1">
    <citation type="submission" date="2020-05" db="EMBL/GenBank/DDBJ databases">
        <title>Phylogenomic resolution of chytrid fungi.</title>
        <authorList>
            <person name="Stajich J.E."/>
            <person name="Amses K."/>
            <person name="Simmons R."/>
            <person name="Seto K."/>
            <person name="Myers J."/>
            <person name="Bonds A."/>
            <person name="Quandt C.A."/>
            <person name="Barry K."/>
            <person name="Liu P."/>
            <person name="Grigoriev I."/>
            <person name="Longcore J.E."/>
            <person name="James T.Y."/>
        </authorList>
    </citation>
    <scope>NUCLEOTIDE SEQUENCE</scope>
    <source>
        <strain evidence="5">PLAUS21</strain>
    </source>
</reference>
<feature type="transmembrane region" description="Helical" evidence="3">
    <location>
        <begin position="396"/>
        <end position="417"/>
    </location>
</feature>
<comment type="subcellular location">
    <subcellularLocation>
        <location evidence="1">Membrane</location>
        <topology evidence="1">Multi-pass membrane protein</topology>
    </subcellularLocation>
</comment>
<dbReference type="EMBL" id="JADGKB010000029">
    <property type="protein sequence ID" value="KAJ3258267.1"/>
    <property type="molecule type" value="Genomic_DNA"/>
</dbReference>
<organism evidence="5 6">
    <name type="scientific">Boothiomyces macroporosus</name>
    <dbReference type="NCBI Taxonomy" id="261099"/>
    <lineage>
        <taxon>Eukaryota</taxon>
        <taxon>Fungi</taxon>
        <taxon>Fungi incertae sedis</taxon>
        <taxon>Chytridiomycota</taxon>
        <taxon>Chytridiomycota incertae sedis</taxon>
        <taxon>Chytridiomycetes</taxon>
        <taxon>Rhizophydiales</taxon>
        <taxon>Terramycetaceae</taxon>
        <taxon>Boothiomyces</taxon>
    </lineage>
</organism>